<feature type="compositionally biased region" description="Low complexity" evidence="15">
    <location>
        <begin position="277"/>
        <end position="295"/>
    </location>
</feature>
<dbReference type="InterPro" id="IPR032677">
    <property type="entry name" value="GTP_cyclohydro_II"/>
</dbReference>
<proteinExistence type="inferred from homology"/>
<feature type="site" description="Essential for catalytic activity" evidence="14">
    <location>
        <position position="138"/>
    </location>
</feature>
<dbReference type="GO" id="GO:0000287">
    <property type="term" value="F:magnesium ion binding"/>
    <property type="evidence" value="ECO:0007669"/>
    <property type="project" value="UniProtKB-UniRule"/>
</dbReference>
<dbReference type="PANTHER" id="PTHR21327:SF18">
    <property type="entry name" value="3,4-DIHYDROXY-2-BUTANONE 4-PHOSPHATE SYNTHASE"/>
    <property type="match status" value="1"/>
</dbReference>
<dbReference type="HAMAP" id="MF_00180">
    <property type="entry name" value="RibB"/>
    <property type="match status" value="1"/>
</dbReference>
<comment type="caution">
    <text evidence="17">The sequence shown here is derived from an EMBL/GenBank/DDBJ whole genome shotgun (WGS) entry which is preliminary data.</text>
</comment>
<evidence type="ECO:0000256" key="15">
    <source>
        <dbReference type="SAM" id="MobiDB-lite"/>
    </source>
</evidence>
<dbReference type="InterPro" id="IPR000926">
    <property type="entry name" value="RibA"/>
</dbReference>
<dbReference type="GO" id="GO:0005525">
    <property type="term" value="F:GTP binding"/>
    <property type="evidence" value="ECO:0007669"/>
    <property type="project" value="UniProtKB-KW"/>
</dbReference>
<evidence type="ECO:0000313" key="17">
    <source>
        <dbReference type="EMBL" id="TXR57886.1"/>
    </source>
</evidence>
<evidence type="ECO:0000256" key="9">
    <source>
        <dbReference type="ARBA" id="ARBA00022741"/>
    </source>
</evidence>
<keyword evidence="12" id="KW-0342">GTP-binding</keyword>
<dbReference type="SUPFAM" id="SSF142695">
    <property type="entry name" value="RibA-like"/>
    <property type="match status" value="1"/>
</dbReference>
<gene>
    <name evidence="14 17" type="primary">ribB</name>
    <name evidence="17" type="ORF">FMM08_01155</name>
</gene>
<dbReference type="GO" id="GO:0008686">
    <property type="term" value="F:3,4-dihydroxy-2-butanone-4-phosphate synthase activity"/>
    <property type="evidence" value="ECO:0007669"/>
    <property type="project" value="UniProtKB-UniRule"/>
</dbReference>
<feature type="binding site" evidence="14">
    <location>
        <position position="155"/>
    </location>
    <ligand>
        <name>Mg(2+)</name>
        <dbReference type="ChEBI" id="CHEBI:18420"/>
        <label>2</label>
    </ligand>
</feature>
<feature type="region of interest" description="Disordered" evidence="15">
    <location>
        <begin position="217"/>
        <end position="239"/>
    </location>
</feature>
<dbReference type="Gene3D" id="3.40.50.10990">
    <property type="entry name" value="GTP cyclohydrolase II"/>
    <property type="match status" value="1"/>
</dbReference>
<dbReference type="UniPathway" id="UPA00275">
    <property type="reaction ID" value="UER00399"/>
</dbReference>
<dbReference type="SUPFAM" id="SSF55821">
    <property type="entry name" value="YrdC/RibB"/>
    <property type="match status" value="1"/>
</dbReference>
<dbReference type="CDD" id="cd00641">
    <property type="entry name" value="GTP_cyclohydro2"/>
    <property type="match status" value="1"/>
</dbReference>
<dbReference type="OrthoDB" id="9793111at2"/>
<reference evidence="17 18" key="1">
    <citation type="submission" date="2019-07" db="EMBL/GenBank/DDBJ databases">
        <title>Quadrisphaera sp. strain DD2A genome sequencing and assembly.</title>
        <authorList>
            <person name="Kim I."/>
        </authorList>
    </citation>
    <scope>NUCLEOTIDE SEQUENCE [LARGE SCALE GENOMIC DNA]</scope>
    <source>
        <strain evidence="17 18">DD2A</strain>
    </source>
</reference>
<evidence type="ECO:0000313" key="18">
    <source>
        <dbReference type="Proteomes" id="UP000321234"/>
    </source>
</evidence>
<evidence type="ECO:0000256" key="12">
    <source>
        <dbReference type="ARBA" id="ARBA00023134"/>
    </source>
</evidence>
<dbReference type="Pfam" id="PF00925">
    <property type="entry name" value="GTP_cyclohydro2"/>
    <property type="match status" value="1"/>
</dbReference>
<keyword evidence="11" id="KW-0862">Zinc</keyword>
<evidence type="ECO:0000256" key="5">
    <source>
        <dbReference type="ARBA" id="ARBA00004904"/>
    </source>
</evidence>
<dbReference type="Proteomes" id="UP000321234">
    <property type="component" value="Unassembled WGS sequence"/>
</dbReference>
<dbReference type="InterPro" id="IPR036144">
    <property type="entry name" value="RibA-like_sf"/>
</dbReference>
<feature type="binding site" evidence="14">
    <location>
        <begin position="152"/>
        <end position="156"/>
    </location>
    <ligand>
        <name>D-ribulose 5-phosphate</name>
        <dbReference type="ChEBI" id="CHEBI:58121"/>
    </ligand>
</feature>
<dbReference type="GO" id="GO:0005829">
    <property type="term" value="C:cytosol"/>
    <property type="evidence" value="ECO:0007669"/>
    <property type="project" value="TreeGrafter"/>
</dbReference>
<keyword evidence="14 17" id="KW-0456">Lyase</keyword>
<dbReference type="NCBIfam" id="NF001591">
    <property type="entry name" value="PRK00393.1"/>
    <property type="match status" value="1"/>
</dbReference>
<comment type="similarity">
    <text evidence="6">In the N-terminal section; belongs to the DHBP synthase family.</text>
</comment>
<keyword evidence="14" id="KW-0460">Magnesium</keyword>
<feature type="binding site" evidence="14">
    <location>
        <begin position="39"/>
        <end position="40"/>
    </location>
    <ligand>
        <name>D-ribulose 5-phosphate</name>
        <dbReference type="ChEBI" id="CHEBI:58121"/>
    </ligand>
</feature>
<evidence type="ECO:0000256" key="8">
    <source>
        <dbReference type="ARBA" id="ARBA00022723"/>
    </source>
</evidence>
<comment type="cofactor">
    <cofactor evidence="14">
        <name>Mg(2+)</name>
        <dbReference type="ChEBI" id="CHEBI:18420"/>
    </cofactor>
    <cofactor evidence="14">
        <name>Mn(2+)</name>
        <dbReference type="ChEBI" id="CHEBI:29035"/>
    </cofactor>
    <text evidence="14">Binds 2 divalent metal cations per subunit. Magnesium or manganese.</text>
</comment>
<dbReference type="Gene3D" id="3.90.870.10">
    <property type="entry name" value="DHBP synthase"/>
    <property type="match status" value="1"/>
</dbReference>
<feature type="region of interest" description="Disordered" evidence="15">
    <location>
        <begin position="276"/>
        <end position="298"/>
    </location>
</feature>
<keyword evidence="10" id="KW-0378">Hydrolase</keyword>
<feature type="compositionally biased region" description="Polar residues" evidence="15">
    <location>
        <begin position="475"/>
        <end position="484"/>
    </location>
</feature>
<protein>
    <recommendedName>
        <fullName evidence="14">3,4-dihydroxy-2-butanone 4-phosphate synthase</fullName>
        <shortName evidence="14">DHBP synthase</shortName>
        <ecNumber evidence="14">4.1.99.12</ecNumber>
    </recommendedName>
</protein>
<keyword evidence="9" id="KW-0547">Nucleotide-binding</keyword>
<feature type="region of interest" description="Disordered" evidence="15">
    <location>
        <begin position="453"/>
        <end position="484"/>
    </location>
</feature>
<feature type="binding site" evidence="14">
    <location>
        <position position="40"/>
    </location>
    <ligand>
        <name>Mg(2+)</name>
        <dbReference type="ChEBI" id="CHEBI:18420"/>
        <label>2</label>
    </ligand>
</feature>
<organism evidence="17 18">
    <name type="scientific">Quadrisphaera setariae</name>
    <dbReference type="NCBI Taxonomy" id="2593304"/>
    <lineage>
        <taxon>Bacteria</taxon>
        <taxon>Bacillati</taxon>
        <taxon>Actinomycetota</taxon>
        <taxon>Actinomycetes</taxon>
        <taxon>Kineosporiales</taxon>
        <taxon>Kineosporiaceae</taxon>
        <taxon>Quadrisphaera</taxon>
    </lineage>
</organism>
<feature type="binding site" evidence="14">
    <location>
        <position position="44"/>
    </location>
    <ligand>
        <name>D-ribulose 5-phosphate</name>
        <dbReference type="ChEBI" id="CHEBI:58121"/>
    </ligand>
</feature>
<name>A0A5C8ZLM8_9ACTN</name>
<dbReference type="GO" id="GO:0003935">
    <property type="term" value="F:GTP cyclohydrolase II activity"/>
    <property type="evidence" value="ECO:0007669"/>
    <property type="project" value="UniProtKB-EC"/>
</dbReference>
<dbReference type="NCBIfam" id="TIGR00506">
    <property type="entry name" value="ribB"/>
    <property type="match status" value="1"/>
</dbReference>
<comment type="subunit">
    <text evidence="14">Homodimer.</text>
</comment>
<accession>A0A5C8ZLM8</accession>
<comment type="function">
    <text evidence="3 14">Catalyzes the conversion of D-ribulose 5-phosphate to formate and 3,4-dihydroxy-2-butanone 4-phosphate.</text>
</comment>
<dbReference type="PIRSF" id="PIRSF001259">
    <property type="entry name" value="RibA"/>
    <property type="match status" value="1"/>
</dbReference>
<evidence type="ECO:0000259" key="16">
    <source>
        <dbReference type="Pfam" id="PF00925"/>
    </source>
</evidence>
<comment type="pathway">
    <text evidence="5 14">Cofactor biosynthesis; riboflavin biosynthesis; 2-hydroxy-3-oxobutyl phosphate from D-ribulose 5-phosphate: step 1/1.</text>
</comment>
<keyword evidence="14" id="KW-0464">Manganese</keyword>
<comment type="catalytic activity">
    <reaction evidence="13">
        <text>GTP + 4 H2O = 2,5-diamino-6-hydroxy-4-(5-phosphoribosylamino)-pyrimidine + formate + 2 phosphate + 3 H(+)</text>
        <dbReference type="Rhea" id="RHEA:23704"/>
        <dbReference type="ChEBI" id="CHEBI:15377"/>
        <dbReference type="ChEBI" id="CHEBI:15378"/>
        <dbReference type="ChEBI" id="CHEBI:15740"/>
        <dbReference type="ChEBI" id="CHEBI:37565"/>
        <dbReference type="ChEBI" id="CHEBI:43474"/>
        <dbReference type="ChEBI" id="CHEBI:58614"/>
        <dbReference type="EC" id="3.5.4.25"/>
    </reaction>
</comment>
<dbReference type="AlphaFoldDB" id="A0A5C8ZLM8"/>
<evidence type="ECO:0000256" key="10">
    <source>
        <dbReference type="ARBA" id="ARBA00022801"/>
    </source>
</evidence>
<dbReference type="RefSeq" id="WP_147924497.1">
    <property type="nucleotide sequence ID" value="NZ_VKAC01000001.1"/>
</dbReference>
<comment type="cofactor">
    <cofactor evidence="2">
        <name>Zn(2+)</name>
        <dbReference type="ChEBI" id="CHEBI:29105"/>
    </cofactor>
</comment>
<feature type="domain" description="GTP cyclohydrolase II" evidence="16">
    <location>
        <begin position="245"/>
        <end position="424"/>
    </location>
</feature>
<feature type="binding site" evidence="14">
    <location>
        <position position="40"/>
    </location>
    <ligand>
        <name>Mg(2+)</name>
        <dbReference type="ChEBI" id="CHEBI:18420"/>
        <label>1</label>
    </ligand>
</feature>
<evidence type="ECO:0000256" key="1">
    <source>
        <dbReference type="ARBA" id="ARBA00000141"/>
    </source>
</evidence>
<dbReference type="GO" id="GO:0030145">
    <property type="term" value="F:manganese ion binding"/>
    <property type="evidence" value="ECO:0007669"/>
    <property type="project" value="UniProtKB-UniRule"/>
</dbReference>
<evidence type="ECO:0000256" key="6">
    <source>
        <dbReference type="ARBA" id="ARBA00005520"/>
    </source>
</evidence>
<evidence type="ECO:0000256" key="13">
    <source>
        <dbReference type="ARBA" id="ARBA00049295"/>
    </source>
</evidence>
<sequence length="484" mass="49551">MSATTTSASRGLEGLSTVEEALAALRCGRPVLVLDDDDREDEGDVVLAASLATPQWVAWTVKHGSGLLCAPLPAVLADSLGLPDMVERNEDSLRTAYTVTVDAASGVTTGISAADRARTARVLADPASGPADLIRPGHVLPLRARPGGVLERRGHTEAAVDLCRLAGLPPVAIITELVDLDDPDGDMLRGPGVVALGAEHGLPVITIEQLAAHLRAEATASTDRDHGPSATSRPARERQRVVEVARAALPTEHGEFTAVAFRDLATGAEHLAVVGLGAPPARGGPPRSSSSSPPSTEAAVPLVRVHSECLTGDAFGSLRCDCGPQLRAALDRIGAEGGVLVHLGGHEGRAIGLSAKIAAYALQDGGADTVDANLELGLPVDAREYGGAAAVLRALGVERVRLLTNNPGKTSGLAEHGVDVVEQVGLHVGDDDAAAPSAQPAPSAPLREAYLATKRARMGHTPPTAPSALSAAGAQKTTTQEEQA</sequence>
<evidence type="ECO:0000256" key="2">
    <source>
        <dbReference type="ARBA" id="ARBA00001947"/>
    </source>
</evidence>
<comment type="pathway">
    <text evidence="4">Cofactor biosynthesis; riboflavin biosynthesis; 5-amino-6-(D-ribitylamino)uracil from GTP: step 1/4.</text>
</comment>
<dbReference type="EMBL" id="VKAC01000001">
    <property type="protein sequence ID" value="TXR57886.1"/>
    <property type="molecule type" value="Genomic_DNA"/>
</dbReference>
<evidence type="ECO:0000256" key="7">
    <source>
        <dbReference type="ARBA" id="ARBA00022619"/>
    </source>
</evidence>
<evidence type="ECO:0000256" key="14">
    <source>
        <dbReference type="HAMAP-Rule" id="MF_00180"/>
    </source>
</evidence>
<comment type="catalytic activity">
    <reaction evidence="1 14">
        <text>D-ribulose 5-phosphate = (2S)-2-hydroxy-3-oxobutyl phosphate + formate + H(+)</text>
        <dbReference type="Rhea" id="RHEA:18457"/>
        <dbReference type="ChEBI" id="CHEBI:15378"/>
        <dbReference type="ChEBI" id="CHEBI:15740"/>
        <dbReference type="ChEBI" id="CHEBI:58121"/>
        <dbReference type="ChEBI" id="CHEBI:58830"/>
        <dbReference type="EC" id="4.1.99.12"/>
    </reaction>
</comment>
<dbReference type="InterPro" id="IPR000422">
    <property type="entry name" value="DHBP_synthase_RibB"/>
</dbReference>
<keyword evidence="7 14" id="KW-0686">Riboflavin biosynthesis</keyword>
<evidence type="ECO:0000256" key="11">
    <source>
        <dbReference type="ARBA" id="ARBA00022833"/>
    </source>
</evidence>
<dbReference type="InterPro" id="IPR017945">
    <property type="entry name" value="DHBP_synth_RibB-like_a/b_dom"/>
</dbReference>
<evidence type="ECO:0000256" key="4">
    <source>
        <dbReference type="ARBA" id="ARBA00004853"/>
    </source>
</evidence>
<dbReference type="Pfam" id="PF00926">
    <property type="entry name" value="DHBP_synthase"/>
    <property type="match status" value="1"/>
</dbReference>
<comment type="similarity">
    <text evidence="14">Belongs to the DHBP synthase family.</text>
</comment>
<dbReference type="PANTHER" id="PTHR21327">
    <property type="entry name" value="GTP CYCLOHYDROLASE II-RELATED"/>
    <property type="match status" value="1"/>
</dbReference>
<dbReference type="EC" id="4.1.99.12" evidence="14"/>
<evidence type="ECO:0000256" key="3">
    <source>
        <dbReference type="ARBA" id="ARBA00002284"/>
    </source>
</evidence>
<dbReference type="GO" id="GO:0009231">
    <property type="term" value="P:riboflavin biosynthetic process"/>
    <property type="evidence" value="ECO:0007669"/>
    <property type="project" value="UniProtKB-UniRule"/>
</dbReference>
<feature type="site" description="Essential for catalytic activity" evidence="14">
    <location>
        <position position="176"/>
    </location>
</feature>
<keyword evidence="18" id="KW-1185">Reference proteome</keyword>
<keyword evidence="8 14" id="KW-0479">Metal-binding</keyword>